<protein>
    <recommendedName>
        <fullName evidence="3">CCHC-type domain-containing protein</fullName>
    </recommendedName>
</protein>
<feature type="region of interest" description="Disordered" evidence="2">
    <location>
        <begin position="1"/>
        <end position="44"/>
    </location>
</feature>
<dbReference type="GO" id="GO:0003676">
    <property type="term" value="F:nucleic acid binding"/>
    <property type="evidence" value="ECO:0007669"/>
    <property type="project" value="InterPro"/>
</dbReference>
<sequence length="258" mass="28115">MATRAGGSPAAESVTHADDGEPEFGEASFCLDTAGMTATPGPASLEVPLYREDYDDPLSNLGPETEGEGESVLMESLCFNCEQPGHSARECPEPFNRAAFHANLAEFRRQQDERADAAGLTGGRFYRSDTAGQDPQAVSWRQAMRPGQISEGLSRALGPVEGGMPVDLLRRLLLVGYPPDWTPREYHHWCHPELEAQAAVDAEKDLIIHDEDMELETPPQSGDEDEGPPTNMTQPVKFPGFNAPWNCHLSNTTPSPQV</sequence>
<dbReference type="PANTHER" id="PTHR13316">
    <property type="entry name" value="ZINC FINGER, CCHC DOMAIN CONTAINING 8"/>
    <property type="match status" value="1"/>
</dbReference>
<evidence type="ECO:0000313" key="5">
    <source>
        <dbReference type="Proteomes" id="UP000001357"/>
    </source>
</evidence>
<name>A9V5F3_MONBE</name>
<dbReference type="InParanoid" id="A9V5F3"/>
<dbReference type="Proteomes" id="UP000001357">
    <property type="component" value="Unassembled WGS sequence"/>
</dbReference>
<dbReference type="InterPro" id="IPR001878">
    <property type="entry name" value="Znf_CCHC"/>
</dbReference>
<dbReference type="EMBL" id="CH991560">
    <property type="protein sequence ID" value="EDQ87272.1"/>
    <property type="molecule type" value="Genomic_DNA"/>
</dbReference>
<dbReference type="Gene3D" id="4.10.60.10">
    <property type="entry name" value="Zinc finger, CCHC-type"/>
    <property type="match status" value="1"/>
</dbReference>
<feature type="domain" description="CCHC-type" evidence="3">
    <location>
        <begin position="78"/>
        <end position="93"/>
    </location>
</feature>
<dbReference type="STRING" id="81824.A9V5F3"/>
<keyword evidence="1" id="KW-0479">Metal-binding</keyword>
<proteinExistence type="predicted"/>
<evidence type="ECO:0000313" key="4">
    <source>
        <dbReference type="EMBL" id="EDQ87272.1"/>
    </source>
</evidence>
<dbReference type="GeneID" id="5893093"/>
<accession>A9V5F3</accession>
<keyword evidence="1" id="KW-0863">Zinc-finger</keyword>
<keyword evidence="1" id="KW-0862">Zinc</keyword>
<dbReference type="InterPro" id="IPR052115">
    <property type="entry name" value="NEXT_complex_subunit_ZCCHC8"/>
</dbReference>
<organism evidence="4 5">
    <name type="scientific">Monosiga brevicollis</name>
    <name type="common">Choanoflagellate</name>
    <dbReference type="NCBI Taxonomy" id="81824"/>
    <lineage>
        <taxon>Eukaryota</taxon>
        <taxon>Choanoflagellata</taxon>
        <taxon>Craspedida</taxon>
        <taxon>Salpingoecidae</taxon>
        <taxon>Monosiga</taxon>
    </lineage>
</organism>
<dbReference type="SUPFAM" id="SSF57756">
    <property type="entry name" value="Retrovirus zinc finger-like domains"/>
    <property type="match status" value="1"/>
</dbReference>
<dbReference type="InterPro" id="IPR036875">
    <property type="entry name" value="Znf_CCHC_sf"/>
</dbReference>
<evidence type="ECO:0000259" key="3">
    <source>
        <dbReference type="PROSITE" id="PS50158"/>
    </source>
</evidence>
<dbReference type="RefSeq" id="XP_001747885.1">
    <property type="nucleotide sequence ID" value="XM_001747833.1"/>
</dbReference>
<dbReference type="PANTHER" id="PTHR13316:SF0">
    <property type="entry name" value="ZINC FINGER CCHC DOMAIN-CONTAINING PROTEIN 8"/>
    <property type="match status" value="1"/>
</dbReference>
<feature type="region of interest" description="Disordered" evidence="2">
    <location>
        <begin position="215"/>
        <end position="258"/>
    </location>
</feature>
<gene>
    <name evidence="4" type="ORF">MONBRDRAFT_10174</name>
</gene>
<dbReference type="KEGG" id="mbr:MONBRDRAFT_10174"/>
<keyword evidence="5" id="KW-1185">Reference proteome</keyword>
<dbReference type="GO" id="GO:0008270">
    <property type="term" value="F:zinc ion binding"/>
    <property type="evidence" value="ECO:0007669"/>
    <property type="project" value="UniProtKB-KW"/>
</dbReference>
<evidence type="ECO:0000256" key="2">
    <source>
        <dbReference type="SAM" id="MobiDB-lite"/>
    </source>
</evidence>
<dbReference type="SMART" id="SM00343">
    <property type="entry name" value="ZnF_C2HC"/>
    <property type="match status" value="1"/>
</dbReference>
<dbReference type="PROSITE" id="PS50158">
    <property type="entry name" value="ZF_CCHC"/>
    <property type="match status" value="1"/>
</dbReference>
<dbReference type="AlphaFoldDB" id="A9V5F3"/>
<feature type="compositionally biased region" description="Polar residues" evidence="2">
    <location>
        <begin position="248"/>
        <end position="258"/>
    </location>
</feature>
<evidence type="ECO:0000256" key="1">
    <source>
        <dbReference type="PROSITE-ProRule" id="PRU00047"/>
    </source>
</evidence>
<reference evidence="4 5" key="1">
    <citation type="journal article" date="2008" name="Nature">
        <title>The genome of the choanoflagellate Monosiga brevicollis and the origin of metazoans.</title>
        <authorList>
            <consortium name="JGI Sequencing"/>
            <person name="King N."/>
            <person name="Westbrook M.J."/>
            <person name="Young S.L."/>
            <person name="Kuo A."/>
            <person name="Abedin M."/>
            <person name="Chapman J."/>
            <person name="Fairclough S."/>
            <person name="Hellsten U."/>
            <person name="Isogai Y."/>
            <person name="Letunic I."/>
            <person name="Marr M."/>
            <person name="Pincus D."/>
            <person name="Putnam N."/>
            <person name="Rokas A."/>
            <person name="Wright K.J."/>
            <person name="Zuzow R."/>
            <person name="Dirks W."/>
            <person name="Good M."/>
            <person name="Goodstein D."/>
            <person name="Lemons D."/>
            <person name="Li W."/>
            <person name="Lyons J.B."/>
            <person name="Morris A."/>
            <person name="Nichols S."/>
            <person name="Richter D.J."/>
            <person name="Salamov A."/>
            <person name="Bork P."/>
            <person name="Lim W.A."/>
            <person name="Manning G."/>
            <person name="Miller W.T."/>
            <person name="McGinnis W."/>
            <person name="Shapiro H."/>
            <person name="Tjian R."/>
            <person name="Grigoriev I.V."/>
            <person name="Rokhsar D."/>
        </authorList>
    </citation>
    <scope>NUCLEOTIDE SEQUENCE [LARGE SCALE GENOMIC DNA]</scope>
    <source>
        <strain evidence="5">MX1 / ATCC 50154</strain>
    </source>
</reference>
<dbReference type="Pfam" id="PF00098">
    <property type="entry name" value="zf-CCHC"/>
    <property type="match status" value="1"/>
</dbReference>